<evidence type="ECO:0000256" key="2">
    <source>
        <dbReference type="ARBA" id="ARBA00023125"/>
    </source>
</evidence>
<evidence type="ECO:0000313" key="5">
    <source>
        <dbReference type="EMBL" id="MBB3048784.1"/>
    </source>
</evidence>
<dbReference type="InterPro" id="IPR000835">
    <property type="entry name" value="HTH_MarR-typ"/>
</dbReference>
<dbReference type="InterPro" id="IPR023187">
    <property type="entry name" value="Tscrpt_reg_MarR-type_CS"/>
</dbReference>
<dbReference type="EMBL" id="JACHWY010000003">
    <property type="protein sequence ID" value="MBB3048784.1"/>
    <property type="molecule type" value="Genomic_DNA"/>
</dbReference>
<reference evidence="5 6" key="1">
    <citation type="submission" date="2020-08" db="EMBL/GenBank/DDBJ databases">
        <title>Genomic Encyclopedia of Type Strains, Phase III (KMG-III): the genomes of soil and plant-associated and newly described type strains.</title>
        <authorList>
            <person name="Whitman W."/>
        </authorList>
    </citation>
    <scope>NUCLEOTIDE SEQUENCE [LARGE SCALE GENOMIC DNA]</scope>
    <source>
        <strain evidence="5 6">CECT 8654</strain>
    </source>
</reference>
<gene>
    <name evidence="5" type="ORF">FHR99_003058</name>
</gene>
<keyword evidence="1" id="KW-0805">Transcription regulation</keyword>
<dbReference type="InterPro" id="IPR039422">
    <property type="entry name" value="MarR/SlyA-like"/>
</dbReference>
<dbReference type="InterPro" id="IPR036388">
    <property type="entry name" value="WH-like_DNA-bd_sf"/>
</dbReference>
<dbReference type="AlphaFoldDB" id="A0A7W4Z6R0"/>
<evidence type="ECO:0000256" key="3">
    <source>
        <dbReference type="ARBA" id="ARBA00023163"/>
    </source>
</evidence>
<dbReference type="CDD" id="cd00090">
    <property type="entry name" value="HTH_ARSR"/>
    <property type="match status" value="1"/>
</dbReference>
<proteinExistence type="predicted"/>
<keyword evidence="2 5" id="KW-0238">DNA-binding</keyword>
<dbReference type="PRINTS" id="PR00598">
    <property type="entry name" value="HTHMARR"/>
</dbReference>
<evidence type="ECO:0000313" key="6">
    <source>
        <dbReference type="Proteomes" id="UP000537130"/>
    </source>
</evidence>
<feature type="domain" description="HTH marR-type" evidence="4">
    <location>
        <begin position="16"/>
        <end position="150"/>
    </location>
</feature>
<feature type="domain" description="HTH marR-type" evidence="4">
    <location>
        <begin position="164"/>
        <end position="300"/>
    </location>
</feature>
<dbReference type="RefSeq" id="WP_183411547.1">
    <property type="nucleotide sequence ID" value="NZ_JACHWY010000003.1"/>
</dbReference>
<dbReference type="Gene3D" id="1.10.10.10">
    <property type="entry name" value="Winged helix-like DNA-binding domain superfamily/Winged helix DNA-binding domain"/>
    <property type="match status" value="2"/>
</dbReference>
<name>A0A7W4Z6R0_9GAMM</name>
<protein>
    <submittedName>
        <fullName evidence="5">DNA-binding MarR family transcriptional regulator</fullName>
    </submittedName>
</protein>
<dbReference type="InterPro" id="IPR011991">
    <property type="entry name" value="ArsR-like_HTH"/>
</dbReference>
<dbReference type="PANTHER" id="PTHR33164:SF43">
    <property type="entry name" value="HTH-TYPE TRANSCRIPTIONAL REPRESSOR YETL"/>
    <property type="match status" value="1"/>
</dbReference>
<accession>A0A7W4Z6R0</accession>
<evidence type="ECO:0000256" key="1">
    <source>
        <dbReference type="ARBA" id="ARBA00023015"/>
    </source>
</evidence>
<dbReference type="GO" id="GO:0003700">
    <property type="term" value="F:DNA-binding transcription factor activity"/>
    <property type="evidence" value="ECO:0007669"/>
    <property type="project" value="InterPro"/>
</dbReference>
<keyword evidence="3" id="KW-0804">Transcription</keyword>
<dbReference type="Pfam" id="PF12802">
    <property type="entry name" value="MarR_2"/>
    <property type="match status" value="2"/>
</dbReference>
<dbReference type="PROSITE" id="PS01117">
    <property type="entry name" value="HTH_MARR_1"/>
    <property type="match status" value="1"/>
</dbReference>
<sequence>MPLTAEQFAPVWERYRCNFMRYLSALSRQAERRAMERLLERGHPRLAMNFAAPLSLLAARPLRLTELADALGASKQLCLQSLKPIEQAGYIERQPDPDDKRARLVTLTSSGEELIQHAFEEMQAIQDDYEARIGAARVRALNDCLRTAAHAIDVPGEGLRSGRGLPLPARLSPLSRTLQERLMTLTARQGHNLQYSFGQVLGAVDINGTAIATLAQLNAVTTQAISRIAGELESLGYIERSTSGNDRRSRHIFFTPRGLELIRDSVTSVQQLGDELSTTLGKKGLLEMEALARQLYEALDLERGLLQSFAPGPDSRLFNGDATMAPSPPSPQTLLLFLAQQIAPELLDRSGDTVSLPSPLSCSADRLGALDRKLTAEQQRTLNQLLSRLAEAE</sequence>
<dbReference type="SMART" id="SM00347">
    <property type="entry name" value="HTH_MARR"/>
    <property type="match status" value="2"/>
</dbReference>
<comment type="caution">
    <text evidence="5">The sequence shown here is derived from an EMBL/GenBank/DDBJ whole genome shotgun (WGS) entry which is preliminary data.</text>
</comment>
<dbReference type="PROSITE" id="PS50995">
    <property type="entry name" value="HTH_MARR_2"/>
    <property type="match status" value="2"/>
</dbReference>
<dbReference type="PANTHER" id="PTHR33164">
    <property type="entry name" value="TRANSCRIPTIONAL REGULATOR, MARR FAMILY"/>
    <property type="match status" value="1"/>
</dbReference>
<organism evidence="5 6">
    <name type="scientific">Litorivivens lipolytica</name>
    <dbReference type="NCBI Taxonomy" id="1524264"/>
    <lineage>
        <taxon>Bacteria</taxon>
        <taxon>Pseudomonadati</taxon>
        <taxon>Pseudomonadota</taxon>
        <taxon>Gammaproteobacteria</taxon>
        <taxon>Litorivivens</taxon>
    </lineage>
</organism>
<dbReference type="InterPro" id="IPR036390">
    <property type="entry name" value="WH_DNA-bd_sf"/>
</dbReference>
<dbReference type="Proteomes" id="UP000537130">
    <property type="component" value="Unassembled WGS sequence"/>
</dbReference>
<keyword evidence="6" id="KW-1185">Reference proteome</keyword>
<dbReference type="GO" id="GO:0003677">
    <property type="term" value="F:DNA binding"/>
    <property type="evidence" value="ECO:0007669"/>
    <property type="project" value="UniProtKB-KW"/>
</dbReference>
<dbReference type="GO" id="GO:0006950">
    <property type="term" value="P:response to stress"/>
    <property type="evidence" value="ECO:0007669"/>
    <property type="project" value="TreeGrafter"/>
</dbReference>
<dbReference type="SUPFAM" id="SSF46785">
    <property type="entry name" value="Winged helix' DNA-binding domain"/>
    <property type="match status" value="2"/>
</dbReference>
<evidence type="ECO:0000259" key="4">
    <source>
        <dbReference type="PROSITE" id="PS50995"/>
    </source>
</evidence>